<keyword evidence="2 5" id="KW-0645">Protease</keyword>
<dbReference type="GO" id="GO:0006508">
    <property type="term" value="P:proteolysis"/>
    <property type="evidence" value="ECO:0007669"/>
    <property type="project" value="UniProtKB-KW"/>
</dbReference>
<evidence type="ECO:0000313" key="5">
    <source>
        <dbReference type="EMBL" id="QEL13879.1"/>
    </source>
</evidence>
<name>A0A5C1A466_9BACT</name>
<sequence>MRFSLDLPSWANDIKESVARGDISGMSFRFNNEKDSWEQRDGQSYRTLHDLTLHHVALVVRGAYPQAYVEVRSHTEPPAMTNMNAVWAELNYRLRKN</sequence>
<evidence type="ECO:0000256" key="3">
    <source>
        <dbReference type="ARBA" id="ARBA00022801"/>
    </source>
</evidence>
<dbReference type="GO" id="GO:0008233">
    <property type="term" value="F:peptidase activity"/>
    <property type="evidence" value="ECO:0007669"/>
    <property type="project" value="UniProtKB-KW"/>
</dbReference>
<dbReference type="AlphaFoldDB" id="A0A5C1A466"/>
<feature type="domain" description="Prohead serine protease" evidence="4">
    <location>
        <begin position="9"/>
        <end position="74"/>
    </location>
</feature>
<dbReference type="Pfam" id="PF04586">
    <property type="entry name" value="Peptidase_S78"/>
    <property type="match status" value="1"/>
</dbReference>
<evidence type="ECO:0000256" key="2">
    <source>
        <dbReference type="ARBA" id="ARBA00022670"/>
    </source>
</evidence>
<dbReference type="InterPro" id="IPR054613">
    <property type="entry name" value="Peptidase_S78_dom"/>
</dbReference>
<evidence type="ECO:0000259" key="4">
    <source>
        <dbReference type="Pfam" id="PF04586"/>
    </source>
</evidence>
<gene>
    <name evidence="5" type="ORF">PX52LOC_00737</name>
</gene>
<protein>
    <submittedName>
        <fullName evidence="5">HK97 family phage prohead protease</fullName>
    </submittedName>
</protein>
<evidence type="ECO:0000256" key="1">
    <source>
        <dbReference type="ARBA" id="ARBA00022612"/>
    </source>
</evidence>
<dbReference type="Proteomes" id="UP000324974">
    <property type="component" value="Chromosome"/>
</dbReference>
<organism evidence="5 6">
    <name type="scientific">Limnoglobus roseus</name>
    <dbReference type="NCBI Taxonomy" id="2598579"/>
    <lineage>
        <taxon>Bacteria</taxon>
        <taxon>Pseudomonadati</taxon>
        <taxon>Planctomycetota</taxon>
        <taxon>Planctomycetia</taxon>
        <taxon>Gemmatales</taxon>
        <taxon>Gemmataceae</taxon>
        <taxon>Limnoglobus</taxon>
    </lineage>
</organism>
<accession>A0A5C1A466</accession>
<dbReference type="EMBL" id="CP042425">
    <property type="protein sequence ID" value="QEL13879.1"/>
    <property type="molecule type" value="Genomic_DNA"/>
</dbReference>
<proteinExistence type="predicted"/>
<keyword evidence="1" id="KW-1188">Viral release from host cell</keyword>
<keyword evidence="6" id="KW-1185">Reference proteome</keyword>
<keyword evidence="3" id="KW-0378">Hydrolase</keyword>
<evidence type="ECO:0000313" key="6">
    <source>
        <dbReference type="Proteomes" id="UP000324974"/>
    </source>
</evidence>
<reference evidence="6" key="1">
    <citation type="submission" date="2019-08" db="EMBL/GenBank/DDBJ databases">
        <title>Limnoglobus roseus gen. nov., sp. nov., a novel freshwater planctomycete with a giant genome from the family Gemmataceae.</title>
        <authorList>
            <person name="Kulichevskaya I.S."/>
            <person name="Naumoff D.G."/>
            <person name="Miroshnikov K."/>
            <person name="Ivanova A."/>
            <person name="Philippov D.A."/>
            <person name="Hakobyan A."/>
            <person name="Rijpstra I.C."/>
            <person name="Sinninghe Damste J.S."/>
            <person name="Liesack W."/>
            <person name="Dedysh S.N."/>
        </authorList>
    </citation>
    <scope>NUCLEOTIDE SEQUENCE [LARGE SCALE GENOMIC DNA]</scope>
    <source>
        <strain evidence="6">PX52</strain>
    </source>
</reference>
<dbReference type="KEGG" id="lrs:PX52LOC_00737"/>